<sequence>MRNRLWLFIVLAVALCAVLAVLVLALAPGTPLGAMRSPSAEQLAVAAFPEQGVEETLPADAVVSAIEPTVSQESPAIAAIEPATRFDPSAWPPLPPVTEPLADVWPTLKDRADQGDHQAACRLALELRACFDIDRRLQIVGEIVEDRTKSQTGDVAATLSHAESLLGQSERCAQIPESDRHDWRYIRQAARAGNVAAMETFALEHWLPVYDRRVPVAELKQILRERDALLIAAMKAGSLVARNALVSRLGPSYGGLALDRDAGLSAIEREQMVAALRQLDEGGQRKGSIDSDLLTDLERAQVEKMVAHMREAQRRSAMSRDTSHVRSPDESCATSFVEAPDLSVPLDWRREMGLLQ</sequence>
<dbReference type="EMBL" id="CP027860">
    <property type="protein sequence ID" value="AVP96688.1"/>
    <property type="molecule type" value="Genomic_DNA"/>
</dbReference>
<evidence type="ECO:0000313" key="2">
    <source>
        <dbReference type="EMBL" id="AVP96688.1"/>
    </source>
</evidence>
<gene>
    <name evidence="2" type="ORF">C7S18_05480</name>
</gene>
<protein>
    <submittedName>
        <fullName evidence="2">Uncharacterized protein</fullName>
    </submittedName>
</protein>
<reference evidence="2 3" key="1">
    <citation type="submission" date="2018-03" db="EMBL/GenBank/DDBJ databases">
        <title>Ahniella affigens gen. nov., sp. nov., a gammaproteobacterium isolated from sandy soil near a stream.</title>
        <authorList>
            <person name="Ko Y."/>
            <person name="Kim J.-H."/>
        </authorList>
    </citation>
    <scope>NUCLEOTIDE SEQUENCE [LARGE SCALE GENOMIC DNA]</scope>
    <source>
        <strain evidence="2 3">D13</strain>
    </source>
</reference>
<organism evidence="2 3">
    <name type="scientific">Ahniella affigens</name>
    <dbReference type="NCBI Taxonomy" id="2021234"/>
    <lineage>
        <taxon>Bacteria</taxon>
        <taxon>Pseudomonadati</taxon>
        <taxon>Pseudomonadota</taxon>
        <taxon>Gammaproteobacteria</taxon>
        <taxon>Lysobacterales</taxon>
        <taxon>Rhodanobacteraceae</taxon>
        <taxon>Ahniella</taxon>
    </lineage>
</organism>
<dbReference type="Proteomes" id="UP000241074">
    <property type="component" value="Chromosome"/>
</dbReference>
<dbReference type="RefSeq" id="WP_106890616.1">
    <property type="nucleotide sequence ID" value="NZ_CP027860.1"/>
</dbReference>
<dbReference type="KEGG" id="xba:C7S18_05480"/>
<evidence type="ECO:0000256" key="1">
    <source>
        <dbReference type="SAM" id="MobiDB-lite"/>
    </source>
</evidence>
<dbReference type="AlphaFoldDB" id="A0A2P1PPB9"/>
<reference evidence="2 3" key="2">
    <citation type="submission" date="2018-03" db="EMBL/GenBank/DDBJ databases">
        <authorList>
            <person name="Keele B.F."/>
        </authorList>
    </citation>
    <scope>NUCLEOTIDE SEQUENCE [LARGE SCALE GENOMIC DNA]</scope>
    <source>
        <strain evidence="2 3">D13</strain>
    </source>
</reference>
<keyword evidence="3" id="KW-1185">Reference proteome</keyword>
<name>A0A2P1PPB9_9GAMM</name>
<feature type="region of interest" description="Disordered" evidence="1">
    <location>
        <begin position="310"/>
        <end position="333"/>
    </location>
</feature>
<evidence type="ECO:0000313" key="3">
    <source>
        <dbReference type="Proteomes" id="UP000241074"/>
    </source>
</evidence>
<accession>A0A2P1PPB9</accession>
<proteinExistence type="predicted"/>